<dbReference type="InterPro" id="IPR011009">
    <property type="entry name" value="Kinase-like_dom_sf"/>
</dbReference>
<reference evidence="9" key="1">
    <citation type="submission" date="2025-08" db="UniProtKB">
        <authorList>
            <consortium name="RefSeq"/>
        </authorList>
    </citation>
    <scope>IDENTIFICATION</scope>
    <source>
        <tissue evidence="9">Tentacle</tissue>
    </source>
</reference>
<keyword evidence="8" id="KW-1185">Reference proteome</keyword>
<dbReference type="PANTHER" id="PTHR48016">
    <property type="entry name" value="MAP KINASE KINASE KINASE SSK2-RELATED-RELATED"/>
    <property type="match status" value="1"/>
</dbReference>
<dbReference type="OrthoDB" id="5989452at2759"/>
<name>A0A6P8IAR7_ACTTE</name>
<evidence type="ECO:0000256" key="5">
    <source>
        <dbReference type="PROSITE-ProRule" id="PRU10141"/>
    </source>
</evidence>
<feature type="compositionally biased region" description="Acidic residues" evidence="6">
    <location>
        <begin position="21"/>
        <end position="30"/>
    </location>
</feature>
<feature type="binding site" evidence="5">
    <location>
        <position position="210"/>
    </location>
    <ligand>
        <name>ATP</name>
        <dbReference type="ChEBI" id="CHEBI:30616"/>
    </ligand>
</feature>
<feature type="region of interest" description="Disordered" evidence="6">
    <location>
        <begin position="114"/>
        <end position="138"/>
    </location>
</feature>
<evidence type="ECO:0000259" key="7">
    <source>
        <dbReference type="PROSITE" id="PS50011"/>
    </source>
</evidence>
<feature type="region of interest" description="Disordered" evidence="6">
    <location>
        <begin position="1"/>
        <end position="43"/>
    </location>
</feature>
<gene>
    <name evidence="9" type="primary">LOC116298109</name>
</gene>
<dbReference type="KEGG" id="aten:116298109"/>
<dbReference type="Gene3D" id="3.30.200.20">
    <property type="entry name" value="Phosphorylase Kinase, domain 1"/>
    <property type="match status" value="1"/>
</dbReference>
<organism evidence="8 9">
    <name type="scientific">Actinia tenebrosa</name>
    <name type="common">Australian red waratah sea anemone</name>
    <dbReference type="NCBI Taxonomy" id="6105"/>
    <lineage>
        <taxon>Eukaryota</taxon>
        <taxon>Metazoa</taxon>
        <taxon>Cnidaria</taxon>
        <taxon>Anthozoa</taxon>
        <taxon>Hexacorallia</taxon>
        <taxon>Actiniaria</taxon>
        <taxon>Actiniidae</taxon>
        <taxon>Actinia</taxon>
    </lineage>
</organism>
<dbReference type="SMART" id="SM00220">
    <property type="entry name" value="S_TKc"/>
    <property type="match status" value="1"/>
</dbReference>
<evidence type="ECO:0000256" key="6">
    <source>
        <dbReference type="SAM" id="MobiDB-lite"/>
    </source>
</evidence>
<dbReference type="InParanoid" id="A0A6P8IAR7"/>
<dbReference type="GeneID" id="116298109"/>
<dbReference type="PANTHER" id="PTHR48016:SF56">
    <property type="entry name" value="MAPKK KINASE"/>
    <property type="match status" value="1"/>
</dbReference>
<dbReference type="InterPro" id="IPR050538">
    <property type="entry name" value="MAP_kinase_kinase_kinase"/>
</dbReference>
<dbReference type="GO" id="GO:0004672">
    <property type="term" value="F:protein kinase activity"/>
    <property type="evidence" value="ECO:0007669"/>
    <property type="project" value="InterPro"/>
</dbReference>
<dbReference type="Proteomes" id="UP000515163">
    <property type="component" value="Unplaced"/>
</dbReference>
<dbReference type="GO" id="GO:0005524">
    <property type="term" value="F:ATP binding"/>
    <property type="evidence" value="ECO:0007669"/>
    <property type="project" value="UniProtKB-UniRule"/>
</dbReference>
<dbReference type="SUPFAM" id="SSF56112">
    <property type="entry name" value="Protein kinase-like (PK-like)"/>
    <property type="match status" value="1"/>
</dbReference>
<accession>A0A6P8IAR7</accession>
<dbReference type="InterPro" id="IPR017441">
    <property type="entry name" value="Protein_kinase_ATP_BS"/>
</dbReference>
<evidence type="ECO:0000256" key="4">
    <source>
        <dbReference type="ARBA" id="ARBA00022840"/>
    </source>
</evidence>
<sequence>MDESDVDIFQDANNTNALREESEEFTDDLESGNGTDVRQKEDGANYFESLTRPISAASAVSNALEDRFLKSNSGEEKTDDDTYNQNNVETSGNEIHATVPNDSLEHEASIENVSEVDPSAEVPAGPKSSSPAFGNDPSDIAEEIRNHLIPKYKPDGRGFCWPVDKLPLSGELRFEEGEQWKVSEKIGHGASGQCFLGHPVGKENLFCVKKCKYHDEELKALCLAAKAKYVKKISEGAKKIVLLYGATYYKSKFCIFMEYMEGGTVHDAIIENREYQDGLDKIDCANYFKDVLLALEFIHSKGIVHNDVKGENNTSKPSQLTYDLVQAEPRTTAMKVNNVLLTAFRLEAKLCDFGKAAGINQHNPASKDVWSGGCFLLEMLGEKYFEAFLSGLAKKDDVLDRLPEDVEQDTYEVLSKCFCSERNKYTASEVLKSAFLNNVN</sequence>
<dbReference type="Pfam" id="PF00069">
    <property type="entry name" value="Pkinase"/>
    <property type="match status" value="1"/>
</dbReference>
<dbReference type="PROSITE" id="PS00107">
    <property type="entry name" value="PROTEIN_KINASE_ATP"/>
    <property type="match status" value="1"/>
</dbReference>
<proteinExistence type="predicted"/>
<keyword evidence="4 5" id="KW-0067">ATP-binding</keyword>
<evidence type="ECO:0000313" key="8">
    <source>
        <dbReference type="Proteomes" id="UP000515163"/>
    </source>
</evidence>
<feature type="domain" description="Protein kinase" evidence="7">
    <location>
        <begin position="180"/>
        <end position="436"/>
    </location>
</feature>
<dbReference type="AlphaFoldDB" id="A0A6P8IAR7"/>
<dbReference type="Gene3D" id="1.10.510.10">
    <property type="entry name" value="Transferase(Phosphotransferase) domain 1"/>
    <property type="match status" value="2"/>
</dbReference>
<evidence type="ECO:0000313" key="9">
    <source>
        <dbReference type="RefSeq" id="XP_031562342.1"/>
    </source>
</evidence>
<evidence type="ECO:0000256" key="2">
    <source>
        <dbReference type="ARBA" id="ARBA00022741"/>
    </source>
</evidence>
<evidence type="ECO:0000256" key="1">
    <source>
        <dbReference type="ARBA" id="ARBA00022679"/>
    </source>
</evidence>
<protein>
    <submittedName>
        <fullName evidence="9">Protein kinase byr2-like isoform X1</fullName>
    </submittedName>
</protein>
<evidence type="ECO:0000256" key="3">
    <source>
        <dbReference type="ARBA" id="ARBA00022777"/>
    </source>
</evidence>
<feature type="region of interest" description="Disordered" evidence="6">
    <location>
        <begin position="68"/>
        <end position="94"/>
    </location>
</feature>
<dbReference type="InterPro" id="IPR000719">
    <property type="entry name" value="Prot_kinase_dom"/>
</dbReference>
<dbReference type="RefSeq" id="XP_031562342.1">
    <property type="nucleotide sequence ID" value="XM_031706482.1"/>
</dbReference>
<keyword evidence="3" id="KW-0418">Kinase</keyword>
<keyword evidence="1" id="KW-0808">Transferase</keyword>
<feature type="compositionally biased region" description="Polar residues" evidence="6">
    <location>
        <begin position="83"/>
        <end position="93"/>
    </location>
</feature>
<keyword evidence="2 5" id="KW-0547">Nucleotide-binding</keyword>
<dbReference type="PROSITE" id="PS50011">
    <property type="entry name" value="PROTEIN_KINASE_DOM"/>
    <property type="match status" value="1"/>
</dbReference>